<dbReference type="InterPro" id="IPR041373">
    <property type="entry name" value="RT_RNaseH"/>
</dbReference>
<evidence type="ECO:0000313" key="11">
    <source>
        <dbReference type="EMBL" id="JAG01183.1"/>
    </source>
</evidence>
<evidence type="ECO:0000313" key="12">
    <source>
        <dbReference type="EMBL" id="JAG17127.1"/>
    </source>
</evidence>
<evidence type="ECO:0000256" key="3">
    <source>
        <dbReference type="ARBA" id="ARBA00022695"/>
    </source>
</evidence>
<dbReference type="CDD" id="cd01647">
    <property type="entry name" value="RT_LTR"/>
    <property type="match status" value="1"/>
</dbReference>
<dbReference type="FunFam" id="3.30.70.270:FF:000026">
    <property type="entry name" value="Transposon Ty3-G Gag-Pol polyprotein"/>
    <property type="match status" value="1"/>
</dbReference>
<dbReference type="GO" id="GO:0003964">
    <property type="term" value="F:RNA-directed DNA polymerase activity"/>
    <property type="evidence" value="ECO:0007669"/>
    <property type="project" value="UniProtKB-KW"/>
</dbReference>
<dbReference type="InterPro" id="IPR043128">
    <property type="entry name" value="Rev_trsase/Diguanyl_cyclase"/>
</dbReference>
<dbReference type="Gene3D" id="3.30.70.270">
    <property type="match status" value="2"/>
</dbReference>
<dbReference type="Gene3D" id="1.10.340.70">
    <property type="match status" value="1"/>
</dbReference>
<feature type="region of interest" description="Disordered" evidence="8">
    <location>
        <begin position="282"/>
        <end position="301"/>
    </location>
</feature>
<dbReference type="CDD" id="cd09274">
    <property type="entry name" value="RNase_HI_RT_Ty3"/>
    <property type="match status" value="1"/>
</dbReference>
<gene>
    <name evidence="11" type="primary">TY3B-I_55</name>
    <name evidence="12" type="synonym">TY3B-I_0</name>
    <name evidence="12" type="ORF">CM83_45510</name>
    <name evidence="11" type="ORF">CM83_45514</name>
</gene>
<feature type="compositionally biased region" description="Basic and acidic residues" evidence="8">
    <location>
        <begin position="1271"/>
        <end position="1282"/>
    </location>
</feature>
<organism evidence="11">
    <name type="scientific">Lygus hesperus</name>
    <name type="common">Western plant bug</name>
    <dbReference type="NCBI Taxonomy" id="30085"/>
    <lineage>
        <taxon>Eukaryota</taxon>
        <taxon>Metazoa</taxon>
        <taxon>Ecdysozoa</taxon>
        <taxon>Arthropoda</taxon>
        <taxon>Hexapoda</taxon>
        <taxon>Insecta</taxon>
        <taxon>Pterygota</taxon>
        <taxon>Neoptera</taxon>
        <taxon>Paraneoptera</taxon>
        <taxon>Hemiptera</taxon>
        <taxon>Heteroptera</taxon>
        <taxon>Panheteroptera</taxon>
        <taxon>Cimicomorpha</taxon>
        <taxon>Miridae</taxon>
        <taxon>Mirini</taxon>
        <taxon>Lygus</taxon>
    </lineage>
</organism>
<dbReference type="SUPFAM" id="SSF56672">
    <property type="entry name" value="DNA/RNA polymerases"/>
    <property type="match status" value="1"/>
</dbReference>
<dbReference type="Pfam" id="PF17917">
    <property type="entry name" value="RT_RNaseH"/>
    <property type="match status" value="1"/>
</dbReference>
<keyword evidence="3" id="KW-0548">Nucleotidyltransferase</keyword>
<dbReference type="PROSITE" id="PS50878">
    <property type="entry name" value="RT_POL"/>
    <property type="match status" value="1"/>
</dbReference>
<evidence type="ECO:0000256" key="4">
    <source>
        <dbReference type="ARBA" id="ARBA00022722"/>
    </source>
</evidence>
<dbReference type="PANTHER" id="PTHR37984:SF8">
    <property type="entry name" value="CCHC-TYPE DOMAIN-CONTAINING PROTEIN"/>
    <property type="match status" value="1"/>
</dbReference>
<keyword evidence="6" id="KW-0378">Hydrolase</keyword>
<dbReference type="SUPFAM" id="SSF53098">
    <property type="entry name" value="Ribonuclease H-like"/>
    <property type="match status" value="1"/>
</dbReference>
<evidence type="ECO:0000256" key="5">
    <source>
        <dbReference type="ARBA" id="ARBA00022759"/>
    </source>
</evidence>
<dbReference type="InterPro" id="IPR036397">
    <property type="entry name" value="RNaseH_sf"/>
</dbReference>
<dbReference type="PANTHER" id="PTHR37984">
    <property type="entry name" value="PROTEIN CBG26694"/>
    <property type="match status" value="1"/>
</dbReference>
<dbReference type="SUPFAM" id="SSF50630">
    <property type="entry name" value="Acid proteases"/>
    <property type="match status" value="1"/>
</dbReference>
<evidence type="ECO:0000256" key="6">
    <source>
        <dbReference type="ARBA" id="ARBA00022801"/>
    </source>
</evidence>
<accession>A0A0A9W3X9</accession>
<feature type="compositionally biased region" description="Basic residues" evidence="8">
    <location>
        <begin position="1355"/>
        <end position="1366"/>
    </location>
</feature>
<dbReference type="InterPro" id="IPR001584">
    <property type="entry name" value="Integrase_cat-core"/>
</dbReference>
<dbReference type="CDD" id="cd05481">
    <property type="entry name" value="retropepsin_like_LTR_1"/>
    <property type="match status" value="1"/>
</dbReference>
<feature type="domain" description="Reverse transcriptase" evidence="9">
    <location>
        <begin position="491"/>
        <end position="668"/>
    </location>
</feature>
<dbReference type="EC" id="2.7.7.49" evidence="1"/>
<dbReference type="Pfam" id="PF17921">
    <property type="entry name" value="Integrase_H2C2"/>
    <property type="match status" value="1"/>
</dbReference>
<dbReference type="Gene3D" id="3.30.420.10">
    <property type="entry name" value="Ribonuclease H-like superfamily/Ribonuclease H"/>
    <property type="match status" value="1"/>
</dbReference>
<feature type="domain" description="Integrase catalytic" evidence="10">
    <location>
        <begin position="1038"/>
        <end position="1198"/>
    </location>
</feature>
<dbReference type="EMBL" id="GBHO01026477">
    <property type="protein sequence ID" value="JAG17127.1"/>
    <property type="molecule type" value="Transcribed_RNA"/>
</dbReference>
<feature type="compositionally biased region" description="Basic residues" evidence="8">
    <location>
        <begin position="207"/>
        <end position="218"/>
    </location>
</feature>
<evidence type="ECO:0000256" key="2">
    <source>
        <dbReference type="ARBA" id="ARBA00022679"/>
    </source>
</evidence>
<dbReference type="InterPro" id="IPR012337">
    <property type="entry name" value="RNaseH-like_sf"/>
</dbReference>
<dbReference type="GO" id="GO:0015074">
    <property type="term" value="P:DNA integration"/>
    <property type="evidence" value="ECO:0007669"/>
    <property type="project" value="InterPro"/>
</dbReference>
<keyword evidence="5" id="KW-0255">Endonuclease</keyword>
<evidence type="ECO:0000256" key="8">
    <source>
        <dbReference type="SAM" id="MobiDB-lite"/>
    </source>
</evidence>
<dbReference type="InterPro" id="IPR000477">
    <property type="entry name" value="RT_dom"/>
</dbReference>
<dbReference type="InterPro" id="IPR050951">
    <property type="entry name" value="Retrovirus_Pol_polyprotein"/>
</dbReference>
<name>A0A0A9W3X9_LYGHE</name>
<protein>
    <recommendedName>
        <fullName evidence="1">RNA-directed DNA polymerase</fullName>
        <ecNumber evidence="1">2.7.7.49</ecNumber>
    </recommendedName>
</protein>
<evidence type="ECO:0000259" key="9">
    <source>
        <dbReference type="PROSITE" id="PS50878"/>
    </source>
</evidence>
<dbReference type="FunFam" id="1.10.340.70:FF:000004">
    <property type="entry name" value="Retrovirus-related Pol polyprotein from transposon 297-like Protein"/>
    <property type="match status" value="1"/>
</dbReference>
<sequence>MDFAAMTMLSSAPTRLTFDAAIAEKWPKWKTKFNLFLTAISKGKTLEDSVNVALLLTLLGDEGIEIFQTFKEPKTTLQEVLKHFDDHCVPALNLSVEAFKFRRIQQSSGQSFDNFLTELKTQAEFCNFRCAKTGCNESYADRMIIDQIVHAIADKDAQRTLLKESKLTLDKTKTICRTAELGQTYTKQLKTGDTSLDSKVVTEVNYTKKHGKQRHTSTKIKTTSNNNKKQERNNEYYSCKKCGTKHKPKSCPAYGQQCKLCNKYNHFQIGCFSRNSSNKRRVKHIQHSEDSESSESSSSSDVFTCSNLTVECETVSTSSKIDCWSELIEINNTSIKFKLDTASDINILPLKIWNNLVTNAKIVKSKIKIKAYGGFIVKPVGSVNLCCKHKNEKYNLKFFVVDVDSSPILSADSCQQLGLLKRVNVAKATVKNDRDHFIKTNKDIFTGLGKLPFKCNLTLGKDAVPVVRPARRLPEVLKTKLKAELKRLENLGIIEKIDKPTDWVHDLVIVEKKNGKVRLCINPIPLNRYLKREFFTIPTQEELTVNLSGKKLYTVMDMKEGYHQCELTEEASLLCVFNTCYGRYRYLRMPFGLSVSPEIFQRENYRIFGDLDGVQIFFDDAIISGETEEEHDRNLEAFIKRARENNIKFNKEKMQYKLKEVQYLGFIFSEEGVRPDPTKTKAIVEMKTPASVKDLQRFLGAVNFINKFIPSYSQVTAPLRELMKKNSKWEWTDRQQNAFTKIKKLVTKTPTLKIFNAQHEVVIQCDASQDGIGCCLLQNKQPVAFASRSLTEAEKRYSTIEKEMLGICFSVNRFHHFIYGHPKVTINTDHKPLITIIKKEIYKNSARLQRMQLKLLKYQFQLEYLPGSHMFMADMLSRASLEETNQDVDFSQIVHAVTLEEYLPFPKDEIEKLKTATENDGELSALKSHIHHGWKNLNRKLLSGEMKIYYGLRDELFEQGGIIFYNGKIIIPTASRKLMVGYIHRQAHLGITKTVARIRSIMYWPRMEKDIIDIIERCATCQTYQRKNVKEPMILSKTPYFPFQFIGMDIGEYRGKIFLVIEDYYSRWLDLIPLRGKTANEVIDKLKVVFSTHGTPENVRCDNNPFSSKEFINFAKSWGFTVTTSSPLYSKSNGLSEKGVGIAKNLIKKSIHSGTDFYQALQEYRATPLTRLQYSPSQLLMGRIIRTRVPVSLDILMPKTPPENIRIKMEEEKKKTKENYDKSARQRKDFTVGQPISIYWQDHWKEGTVIEVLPEPRSYLVRDVNGAEYRRNSSHLRERKVEQPSSPCHQPVSPPTRTMGSPREPPSRKPATEPRRLSYSHSPLLDQPGTDPGPQTQANPRVSEARPDSRETPKKSRYGRTIKQPKRLTYAEF</sequence>
<feature type="compositionally biased region" description="Basic and acidic residues" evidence="8">
    <location>
        <begin position="1305"/>
        <end position="1316"/>
    </location>
</feature>
<proteinExistence type="predicted"/>
<reference evidence="11" key="1">
    <citation type="journal article" date="2014" name="PLoS ONE">
        <title>Transcriptome-Based Identification of ABC Transporters in the Western Tarnished Plant Bug Lygus hesperus.</title>
        <authorList>
            <person name="Hull J.J."/>
            <person name="Chaney K."/>
            <person name="Geib S.M."/>
            <person name="Fabrick J.A."/>
            <person name="Brent C.S."/>
            <person name="Walsh D."/>
            <person name="Lavine L.C."/>
        </authorList>
    </citation>
    <scope>NUCLEOTIDE SEQUENCE</scope>
</reference>
<evidence type="ECO:0000256" key="1">
    <source>
        <dbReference type="ARBA" id="ARBA00012493"/>
    </source>
</evidence>
<dbReference type="EMBL" id="GBHO01042421">
    <property type="protein sequence ID" value="JAG01183.1"/>
    <property type="molecule type" value="Transcribed_RNA"/>
</dbReference>
<feature type="region of interest" description="Disordered" evidence="8">
    <location>
        <begin position="207"/>
        <end position="229"/>
    </location>
</feature>
<dbReference type="GO" id="GO:0042575">
    <property type="term" value="C:DNA polymerase complex"/>
    <property type="evidence" value="ECO:0007669"/>
    <property type="project" value="UniProtKB-ARBA"/>
</dbReference>
<dbReference type="Gene3D" id="3.10.10.10">
    <property type="entry name" value="HIV Type 1 Reverse Transcriptase, subunit A, domain 1"/>
    <property type="match status" value="1"/>
</dbReference>
<evidence type="ECO:0000256" key="7">
    <source>
        <dbReference type="ARBA" id="ARBA00022918"/>
    </source>
</evidence>
<dbReference type="GO" id="GO:0003676">
    <property type="term" value="F:nucleic acid binding"/>
    <property type="evidence" value="ECO:0007669"/>
    <property type="project" value="InterPro"/>
</dbReference>
<dbReference type="GO" id="GO:0004519">
    <property type="term" value="F:endonuclease activity"/>
    <property type="evidence" value="ECO:0007669"/>
    <property type="project" value="UniProtKB-KW"/>
</dbReference>
<keyword evidence="2" id="KW-0808">Transferase</keyword>
<keyword evidence="7" id="KW-0695">RNA-directed DNA polymerase</keyword>
<dbReference type="FunFam" id="3.30.420.10:FF:000063">
    <property type="entry name" value="Retrovirus-related Pol polyprotein from transposon 297-like Protein"/>
    <property type="match status" value="1"/>
</dbReference>
<evidence type="ECO:0000259" key="10">
    <source>
        <dbReference type="PROSITE" id="PS50994"/>
    </source>
</evidence>
<keyword evidence="4" id="KW-0540">Nuclease</keyword>
<dbReference type="InterPro" id="IPR021109">
    <property type="entry name" value="Peptidase_aspartic_dom_sf"/>
</dbReference>
<dbReference type="FunFam" id="3.10.20.370:FF:000001">
    <property type="entry name" value="Retrovirus-related Pol polyprotein from transposon 17.6-like protein"/>
    <property type="match status" value="1"/>
</dbReference>
<dbReference type="Pfam" id="PF00078">
    <property type="entry name" value="RVT_1"/>
    <property type="match status" value="1"/>
</dbReference>
<dbReference type="InterPro" id="IPR043502">
    <property type="entry name" value="DNA/RNA_pol_sf"/>
</dbReference>
<dbReference type="InterPro" id="IPR041588">
    <property type="entry name" value="Integrase_H2C2"/>
</dbReference>
<feature type="region of interest" description="Disordered" evidence="8">
    <location>
        <begin position="1271"/>
        <end position="1373"/>
    </location>
</feature>
<dbReference type="PROSITE" id="PS50994">
    <property type="entry name" value="INTEGRASE"/>
    <property type="match status" value="1"/>
</dbReference>
<feature type="compositionally biased region" description="Basic and acidic residues" evidence="8">
    <location>
        <begin position="1343"/>
        <end position="1354"/>
    </location>
</feature>
<reference evidence="11" key="2">
    <citation type="submission" date="2014-07" db="EMBL/GenBank/DDBJ databases">
        <authorList>
            <person name="Hull J."/>
        </authorList>
    </citation>
    <scope>NUCLEOTIDE SEQUENCE</scope>
</reference>